<accession>A0A6J8E9Y8</accession>
<dbReference type="GO" id="GO:0005886">
    <property type="term" value="C:plasma membrane"/>
    <property type="evidence" value="ECO:0007669"/>
    <property type="project" value="TreeGrafter"/>
</dbReference>
<evidence type="ECO:0000256" key="2">
    <source>
        <dbReference type="ARBA" id="ARBA00022448"/>
    </source>
</evidence>
<evidence type="ECO:0000256" key="4">
    <source>
        <dbReference type="ARBA" id="ARBA00022989"/>
    </source>
</evidence>
<evidence type="ECO:0000256" key="3">
    <source>
        <dbReference type="ARBA" id="ARBA00022692"/>
    </source>
</evidence>
<keyword evidence="3" id="KW-0812">Transmembrane</keyword>
<keyword evidence="4" id="KW-1133">Transmembrane helix</keyword>
<dbReference type="EMBL" id="CACVKT020008718">
    <property type="protein sequence ID" value="CAC5416876.1"/>
    <property type="molecule type" value="Genomic_DNA"/>
</dbReference>
<organism evidence="10 11">
    <name type="scientific">Mytilus coruscus</name>
    <name type="common">Sea mussel</name>
    <dbReference type="NCBI Taxonomy" id="42192"/>
    <lineage>
        <taxon>Eukaryota</taxon>
        <taxon>Metazoa</taxon>
        <taxon>Spiralia</taxon>
        <taxon>Lophotrochozoa</taxon>
        <taxon>Mollusca</taxon>
        <taxon>Bivalvia</taxon>
        <taxon>Autobranchia</taxon>
        <taxon>Pteriomorphia</taxon>
        <taxon>Mytilida</taxon>
        <taxon>Mytiloidea</taxon>
        <taxon>Mytilidae</taxon>
        <taxon>Mytilinae</taxon>
        <taxon>Mytilus</taxon>
    </lineage>
</organism>
<evidence type="ECO:0000313" key="11">
    <source>
        <dbReference type="Proteomes" id="UP000507470"/>
    </source>
</evidence>
<keyword evidence="6" id="KW-0472">Membrane</keyword>
<dbReference type="OrthoDB" id="6238217at2759"/>
<dbReference type="AlphaFoldDB" id="A0A6J8E9Y8"/>
<sequence>METNGTIICVPRQFKLSPIPNEERSLNGVTRNLECFHVKQNTLETPVAVLSIVGGPNQYLPNEMIKNQLEYGLLEMMETTKIWIKTDGENTGVGKIVEEFVKNKENNLTHVFHEDSENIINFKDTNLNQYDTALEACITEHLKIPIIMIIIGGDECSFKTAMKYLEMDYPVLIHVHSINDTINSLDKAIQDTIFQIVCKGNKKDDRIIDNILHYVDLWNRPDIAEKEIFNIENINVVQTVQVNLGNEESKLSKLFKNALVGNRVDIVKQVFDYIQDKKQYKTFLENNIKTLYEETDCISRNLISKEGKNENIVKSINKVVIKILGSRKWKPFQENVDNKGSALYASSLARCLAKNANWKESIDQKTALLESSRQYEDLAYNVMTELYQIDRKEARNLLVTEVKRYNSTTILEITEKFSITKFMGHAACQTKLNTILKGRISTNTSNLKVKSI</sequence>
<reference evidence="10 11" key="1">
    <citation type="submission" date="2020-06" db="EMBL/GenBank/DDBJ databases">
        <authorList>
            <person name="Li R."/>
            <person name="Bekaert M."/>
        </authorList>
    </citation>
    <scope>NUCLEOTIDE SEQUENCE [LARGE SCALE GENOMIC DNA]</scope>
    <source>
        <strain evidence="11">wild</strain>
    </source>
</reference>
<evidence type="ECO:0000256" key="5">
    <source>
        <dbReference type="ARBA" id="ARBA00023065"/>
    </source>
</evidence>
<dbReference type="Pfam" id="PF18139">
    <property type="entry name" value="LSDAT_euk"/>
    <property type="match status" value="1"/>
</dbReference>
<dbReference type="GO" id="GO:0099604">
    <property type="term" value="F:ligand-gated calcium channel activity"/>
    <property type="evidence" value="ECO:0007669"/>
    <property type="project" value="TreeGrafter"/>
</dbReference>
<dbReference type="PANTHER" id="PTHR13800:SF12">
    <property type="entry name" value="TRANSIENT RECEPTOR POTENTIAL CATION CHANNEL SUBFAMILY M MEMBER-LIKE 2"/>
    <property type="match status" value="1"/>
</dbReference>
<dbReference type="PANTHER" id="PTHR13800">
    <property type="entry name" value="TRANSIENT RECEPTOR POTENTIAL CATION CHANNEL, SUBFAMILY M, MEMBER 6"/>
    <property type="match status" value="1"/>
</dbReference>
<protein>
    <submittedName>
        <fullName evidence="10">Uncharacterized protein</fullName>
    </submittedName>
</protein>
<evidence type="ECO:0000256" key="7">
    <source>
        <dbReference type="ARBA" id="ARBA00023303"/>
    </source>
</evidence>
<gene>
    <name evidence="10" type="ORF">MCOR_49449</name>
</gene>
<evidence type="ECO:0000259" key="9">
    <source>
        <dbReference type="Pfam" id="PF25508"/>
    </source>
</evidence>
<dbReference type="InterPro" id="IPR050927">
    <property type="entry name" value="TRPM"/>
</dbReference>
<dbReference type="InterPro" id="IPR041491">
    <property type="entry name" value="TRPM_SLOG"/>
</dbReference>
<dbReference type="Proteomes" id="UP000507470">
    <property type="component" value="Unassembled WGS sequence"/>
</dbReference>
<comment type="subcellular location">
    <subcellularLocation>
        <location evidence="1">Membrane</location>
        <topology evidence="1">Multi-pass membrane protein</topology>
    </subcellularLocation>
</comment>
<evidence type="ECO:0000313" key="10">
    <source>
        <dbReference type="EMBL" id="CAC5416876.1"/>
    </source>
</evidence>
<evidence type="ECO:0000259" key="8">
    <source>
        <dbReference type="Pfam" id="PF18139"/>
    </source>
</evidence>
<dbReference type="Pfam" id="PF25508">
    <property type="entry name" value="TRPM2"/>
    <property type="match status" value="1"/>
</dbReference>
<keyword evidence="5" id="KW-0406">Ion transport</keyword>
<keyword evidence="2" id="KW-0813">Transport</keyword>
<name>A0A6J8E9Y8_MYTCO</name>
<feature type="domain" description="TRPM-like" evidence="9">
    <location>
        <begin position="338"/>
        <end position="425"/>
    </location>
</feature>
<keyword evidence="7" id="KW-0407">Ion channel</keyword>
<keyword evidence="11" id="KW-1185">Reference proteome</keyword>
<proteinExistence type="predicted"/>
<evidence type="ECO:0000256" key="6">
    <source>
        <dbReference type="ARBA" id="ARBA00023136"/>
    </source>
</evidence>
<evidence type="ECO:0000256" key="1">
    <source>
        <dbReference type="ARBA" id="ARBA00004141"/>
    </source>
</evidence>
<dbReference type="InterPro" id="IPR057366">
    <property type="entry name" value="TRPM-like"/>
</dbReference>
<feature type="domain" description="TRPM SLOG" evidence="8">
    <location>
        <begin position="36"/>
        <end position="107"/>
    </location>
</feature>